<dbReference type="Proteomes" id="UP000807342">
    <property type="component" value="Unassembled WGS sequence"/>
</dbReference>
<sequence length="194" mass="21361">MPMSMHWAMLTCFSVDRYWNTATNNGIPNMSLVFLATVFESSYLLPQLLPGDRSLAQSRSTNRDTGTEAERVDKWNGSNVLGTKQLGLGEDAMGGEEWGPKGIGFALLLPIYIGLGSTHLVGITVLSTGHTLTPVRTSHTLTPARPRRAWAQILMISADPRDRRYWPHSLQLVLEELEYTQCSSAKTSSGADSH</sequence>
<reference evidence="1" key="1">
    <citation type="submission" date="2020-11" db="EMBL/GenBank/DDBJ databases">
        <authorList>
            <consortium name="DOE Joint Genome Institute"/>
            <person name="Ahrendt S."/>
            <person name="Riley R."/>
            <person name="Andreopoulos W."/>
            <person name="Labutti K."/>
            <person name="Pangilinan J."/>
            <person name="Ruiz-Duenas F.J."/>
            <person name="Barrasa J.M."/>
            <person name="Sanchez-Garcia M."/>
            <person name="Camarero S."/>
            <person name="Miyauchi S."/>
            <person name="Serrano A."/>
            <person name="Linde D."/>
            <person name="Babiker R."/>
            <person name="Drula E."/>
            <person name="Ayuso-Fernandez I."/>
            <person name="Pacheco R."/>
            <person name="Padilla G."/>
            <person name="Ferreira P."/>
            <person name="Barriuso J."/>
            <person name="Kellner H."/>
            <person name="Castanera R."/>
            <person name="Alfaro M."/>
            <person name="Ramirez L."/>
            <person name="Pisabarro A.G."/>
            <person name="Kuo A."/>
            <person name="Tritt A."/>
            <person name="Lipzen A."/>
            <person name="He G."/>
            <person name="Yan M."/>
            <person name="Ng V."/>
            <person name="Cullen D."/>
            <person name="Martin F."/>
            <person name="Rosso M.-N."/>
            <person name="Henrissat B."/>
            <person name="Hibbett D."/>
            <person name="Martinez A.T."/>
            <person name="Grigoriev I.V."/>
        </authorList>
    </citation>
    <scope>NUCLEOTIDE SEQUENCE</scope>
    <source>
        <strain evidence="1">MF-IS2</strain>
    </source>
</reference>
<gene>
    <name evidence="1" type="ORF">P691DRAFT_791754</name>
</gene>
<proteinExistence type="predicted"/>
<evidence type="ECO:0000313" key="2">
    <source>
        <dbReference type="Proteomes" id="UP000807342"/>
    </source>
</evidence>
<comment type="caution">
    <text evidence="1">The sequence shown here is derived from an EMBL/GenBank/DDBJ whole genome shotgun (WGS) entry which is preliminary data.</text>
</comment>
<organism evidence="1 2">
    <name type="scientific">Macrolepiota fuliginosa MF-IS2</name>
    <dbReference type="NCBI Taxonomy" id="1400762"/>
    <lineage>
        <taxon>Eukaryota</taxon>
        <taxon>Fungi</taxon>
        <taxon>Dikarya</taxon>
        <taxon>Basidiomycota</taxon>
        <taxon>Agaricomycotina</taxon>
        <taxon>Agaricomycetes</taxon>
        <taxon>Agaricomycetidae</taxon>
        <taxon>Agaricales</taxon>
        <taxon>Agaricineae</taxon>
        <taxon>Agaricaceae</taxon>
        <taxon>Macrolepiota</taxon>
    </lineage>
</organism>
<accession>A0A9P6BV48</accession>
<keyword evidence="2" id="KW-1185">Reference proteome</keyword>
<evidence type="ECO:0000313" key="1">
    <source>
        <dbReference type="EMBL" id="KAF9441276.1"/>
    </source>
</evidence>
<name>A0A9P6BV48_9AGAR</name>
<dbReference type="EMBL" id="MU151980">
    <property type="protein sequence ID" value="KAF9441276.1"/>
    <property type="molecule type" value="Genomic_DNA"/>
</dbReference>
<dbReference type="AlphaFoldDB" id="A0A9P6BV48"/>
<feature type="non-terminal residue" evidence="1">
    <location>
        <position position="194"/>
    </location>
</feature>
<protein>
    <submittedName>
        <fullName evidence="1">Uncharacterized protein</fullName>
    </submittedName>
</protein>